<evidence type="ECO:0000313" key="2">
    <source>
        <dbReference type="Proteomes" id="UP001310558"/>
    </source>
</evidence>
<proteinExistence type="predicted"/>
<protein>
    <submittedName>
        <fullName evidence="1">Uncharacterized protein</fullName>
    </submittedName>
</protein>
<dbReference type="EMBL" id="JAMWJU010000001">
    <property type="protein sequence ID" value="MEB7541647.1"/>
    <property type="molecule type" value="Genomic_DNA"/>
</dbReference>
<name>A0ABU6EL54_9ENTR</name>
<keyword evidence="2" id="KW-1185">Reference proteome</keyword>
<organism evidence="1 2">
    <name type="scientific">Enterobacter huaxiensis</name>
    <dbReference type="NCBI Taxonomy" id="2494702"/>
    <lineage>
        <taxon>Bacteria</taxon>
        <taxon>Pseudomonadati</taxon>
        <taxon>Pseudomonadota</taxon>
        <taxon>Gammaproteobacteria</taxon>
        <taxon>Enterobacterales</taxon>
        <taxon>Enterobacteriaceae</taxon>
        <taxon>Enterobacter</taxon>
    </lineage>
</organism>
<sequence>MAVRLPRFVMRQDVALCLPIKNVDVVISQVDWFYPVTGGFNHHWDASTFYAARDKRCVGYLFEARCIEAGW</sequence>
<gene>
    <name evidence="1" type="ORF">NGC28_04185</name>
</gene>
<dbReference type="Proteomes" id="UP001310558">
    <property type="component" value="Unassembled WGS sequence"/>
</dbReference>
<dbReference type="RefSeq" id="WP_165745447.1">
    <property type="nucleotide sequence ID" value="NZ_JAMWIR010000002.1"/>
</dbReference>
<reference evidence="1 2" key="1">
    <citation type="submission" date="2022-06" db="EMBL/GenBank/DDBJ databases">
        <title>Whole Genome analysis of Bacterial isolates collected during year 2020 from Guwahati, Assam, India.</title>
        <authorList>
            <person name="Mendem S.K."/>
            <person name="Rakshit O."/>
            <person name="Murugesan D."/>
            <person name="Saikia K."/>
            <person name="Shome R."/>
            <person name="Raisen C."/>
            <person name="Holmes M.A."/>
            <person name="Shome B.R."/>
        </authorList>
    </citation>
    <scope>NUCLEOTIDE SEQUENCE [LARGE SCALE GENOMIC DNA]</scope>
    <source>
        <strain evidence="1 2">Sil NS 53</strain>
    </source>
</reference>
<evidence type="ECO:0000313" key="1">
    <source>
        <dbReference type="EMBL" id="MEB7541647.1"/>
    </source>
</evidence>
<accession>A0ABU6EL54</accession>
<comment type="caution">
    <text evidence="1">The sequence shown here is derived from an EMBL/GenBank/DDBJ whole genome shotgun (WGS) entry which is preliminary data.</text>
</comment>